<dbReference type="InterPro" id="IPR003131">
    <property type="entry name" value="T1-type_BTB"/>
</dbReference>
<dbReference type="InterPro" id="IPR000210">
    <property type="entry name" value="BTB/POZ_dom"/>
</dbReference>
<reference evidence="15 16" key="1">
    <citation type="journal article" date="2018" name="Nat. Ecol. Evol.">
        <title>Genomic signatures of mitonuclear coevolution across populations of Tigriopus californicus.</title>
        <authorList>
            <person name="Barreto F.S."/>
            <person name="Watson E.T."/>
            <person name="Lima T.G."/>
            <person name="Willett C.S."/>
            <person name="Edmands S."/>
            <person name="Li W."/>
            <person name="Burton R.S."/>
        </authorList>
    </citation>
    <scope>NUCLEOTIDE SEQUENCE [LARGE SCALE GENOMIC DNA]</scope>
    <source>
        <strain evidence="15 16">San Diego</strain>
    </source>
</reference>
<dbReference type="PANTHER" id="PTHR11537:SF254">
    <property type="entry name" value="POTASSIUM VOLTAGE-GATED CHANNEL PROTEIN SHAB"/>
    <property type="match status" value="1"/>
</dbReference>
<sequence>MTTTANQSNKMTDTSAIAQFQGGTRAVHFDDLDSVISEEEPIYASAGTQTSSLCSEGVTRTSSFISLGSTVIESLYPATAPNEYRGFMMSNSFLTDGGESLEEFKGLSSTKQNVELFKILSAIASEIENLRMSTEKRFLALEQVVQRQQGSSSVTTVGGSSSRSSGANGIPHQWDKIKANRAYNQYKNMAGPMLKQRRDSKASKADSSLINQELAEEDESSLGSLGDQRSPSWPRLTELEYLREKKRADEQLVILNVGGVRFEATWSLLERLPQTRLGKLRKCQTDQEVLELCAGFNPETNEYKFDRQPRNFPCVLNFLNTGKLHLGEETCVIAFSQDMEYWGVDDLYLEPCCVQRYYQQRELLNWDHQIKKEEENEYFRPGRVGKFQKILWDLFEKPHTSLGARIVAIISITFIIISTVVLTLNTLPYFSARSQEDHEKDYPPFALLEAVYMSWFTFEFVIRLLSCPSKVKFMKSLMNVIDLLAILPYYVSIALVNSTDIGQLTEVRRIAQFFRIMRILRIFKLARHSVGLQSLGFTLRNSYKELGLLMLFIIMGVLIFSSLAYVFEKDDRQTKFTTMMDSYWWALITMTTVGYGDISPVTGFGKVIGSCCAICGVLVIALPIPIIGNNFAAFYKNERRREQLAEKKLAIERARRKGAIQPFPGQTSLPLEENLGLELDVTELDTEKALIAAAKHPSEPSLTHFGIEVDDISNQTMFTRPEILLSPGTRPTSTGSLQERVLLKAAKSNSSYSDREAMNNGGGRQRRLKRNSLPIVEGSNANADALKYMADD</sequence>
<evidence type="ECO:0000256" key="2">
    <source>
        <dbReference type="ARBA" id="ARBA00022448"/>
    </source>
</evidence>
<keyword evidence="4 13" id="KW-0812">Transmembrane</keyword>
<keyword evidence="7" id="KW-0630">Potassium</keyword>
<dbReference type="Pfam" id="PF00520">
    <property type="entry name" value="Ion_trans"/>
    <property type="match status" value="1"/>
</dbReference>
<comment type="caution">
    <text evidence="15">The sequence shown here is derived from an EMBL/GenBank/DDBJ whole genome shotgun (WGS) entry which is preliminary data.</text>
</comment>
<keyword evidence="2" id="KW-0813">Transport</keyword>
<evidence type="ECO:0000256" key="13">
    <source>
        <dbReference type="SAM" id="Phobius"/>
    </source>
</evidence>
<proteinExistence type="predicted"/>
<keyword evidence="16" id="KW-1185">Reference proteome</keyword>
<keyword evidence="6" id="KW-0851">Voltage-gated channel</keyword>
<evidence type="ECO:0000313" key="15">
    <source>
        <dbReference type="EMBL" id="TRY79987.1"/>
    </source>
</evidence>
<evidence type="ECO:0000256" key="10">
    <source>
        <dbReference type="ARBA" id="ARBA00023136"/>
    </source>
</evidence>
<feature type="domain" description="BTB" evidence="14">
    <location>
        <begin position="251"/>
        <end position="359"/>
    </location>
</feature>
<feature type="transmembrane region" description="Helical" evidence="13">
    <location>
        <begin position="402"/>
        <end position="424"/>
    </location>
</feature>
<keyword evidence="9" id="KW-0406">Ion transport</keyword>
<dbReference type="SUPFAM" id="SSF54695">
    <property type="entry name" value="POZ domain"/>
    <property type="match status" value="1"/>
</dbReference>
<dbReference type="GO" id="GO:0001508">
    <property type="term" value="P:action potential"/>
    <property type="evidence" value="ECO:0007669"/>
    <property type="project" value="TreeGrafter"/>
</dbReference>
<feature type="transmembrane region" description="Helical" evidence="13">
    <location>
        <begin position="444"/>
        <end position="465"/>
    </location>
</feature>
<dbReference type="GO" id="GO:0005251">
    <property type="term" value="F:delayed rectifier potassium channel activity"/>
    <property type="evidence" value="ECO:0007669"/>
    <property type="project" value="TreeGrafter"/>
</dbReference>
<evidence type="ECO:0000313" key="16">
    <source>
        <dbReference type="Proteomes" id="UP000318571"/>
    </source>
</evidence>
<dbReference type="AlphaFoldDB" id="A0A553PQM7"/>
<feature type="transmembrane region" description="Helical" evidence="13">
    <location>
        <begin position="477"/>
        <end position="496"/>
    </location>
</feature>
<feature type="transmembrane region" description="Helical" evidence="13">
    <location>
        <begin position="607"/>
        <end position="632"/>
    </location>
</feature>
<dbReference type="InterPro" id="IPR011333">
    <property type="entry name" value="SKP1/BTB/POZ_sf"/>
</dbReference>
<dbReference type="Pfam" id="PF02214">
    <property type="entry name" value="BTB_2"/>
    <property type="match status" value="1"/>
</dbReference>
<feature type="region of interest" description="Disordered" evidence="12">
    <location>
        <begin position="150"/>
        <end position="172"/>
    </location>
</feature>
<accession>A0A553PQM7</accession>
<dbReference type="InterPro" id="IPR005821">
    <property type="entry name" value="Ion_trans_dom"/>
</dbReference>
<dbReference type="PRINTS" id="PR00169">
    <property type="entry name" value="KCHANNEL"/>
</dbReference>
<dbReference type="GO" id="GO:0008076">
    <property type="term" value="C:voltage-gated potassium channel complex"/>
    <property type="evidence" value="ECO:0007669"/>
    <property type="project" value="InterPro"/>
</dbReference>
<dbReference type="Proteomes" id="UP000318571">
    <property type="component" value="Chromosome 6"/>
</dbReference>
<evidence type="ECO:0000256" key="1">
    <source>
        <dbReference type="ARBA" id="ARBA00004141"/>
    </source>
</evidence>
<evidence type="ECO:0000256" key="8">
    <source>
        <dbReference type="ARBA" id="ARBA00022989"/>
    </source>
</evidence>
<evidence type="ECO:0000256" key="7">
    <source>
        <dbReference type="ARBA" id="ARBA00022958"/>
    </source>
</evidence>
<evidence type="ECO:0000256" key="9">
    <source>
        <dbReference type="ARBA" id="ARBA00023065"/>
    </source>
</evidence>
<feature type="transmembrane region" description="Helical" evidence="13">
    <location>
        <begin position="583"/>
        <end position="601"/>
    </location>
</feature>
<dbReference type="InterPro" id="IPR003968">
    <property type="entry name" value="K_chnl_volt-dep_Kv"/>
</dbReference>
<dbReference type="InterPro" id="IPR027359">
    <property type="entry name" value="Volt_channel_dom_sf"/>
</dbReference>
<keyword evidence="3" id="KW-0633">Potassium transport</keyword>
<evidence type="ECO:0000256" key="12">
    <source>
        <dbReference type="SAM" id="MobiDB-lite"/>
    </source>
</evidence>
<dbReference type="SMART" id="SM00225">
    <property type="entry name" value="BTB"/>
    <property type="match status" value="1"/>
</dbReference>
<keyword evidence="11" id="KW-0407">Ion channel</keyword>
<evidence type="ECO:0000256" key="4">
    <source>
        <dbReference type="ARBA" id="ARBA00022692"/>
    </source>
</evidence>
<evidence type="ECO:0000256" key="6">
    <source>
        <dbReference type="ARBA" id="ARBA00022882"/>
    </source>
</evidence>
<dbReference type="Gene3D" id="1.20.120.350">
    <property type="entry name" value="Voltage-gated potassium channels. Chain C"/>
    <property type="match status" value="1"/>
</dbReference>
<dbReference type="STRING" id="6832.A0A553PQM7"/>
<dbReference type="InterPro" id="IPR003971">
    <property type="entry name" value="K_chnl_volt-dep_Kv5/Kv9"/>
</dbReference>
<dbReference type="PRINTS" id="PR01491">
    <property type="entry name" value="KVCHANNEL"/>
</dbReference>
<feature type="region of interest" description="Disordered" evidence="12">
    <location>
        <begin position="748"/>
        <end position="772"/>
    </location>
</feature>
<keyword evidence="10 13" id="KW-0472">Membrane</keyword>
<name>A0A553PQM7_TIGCA</name>
<keyword evidence="5" id="KW-0631">Potassium channel</keyword>
<comment type="subcellular location">
    <subcellularLocation>
        <location evidence="1">Membrane</location>
        <topology evidence="1">Multi-pass membrane protein</topology>
    </subcellularLocation>
</comment>
<feature type="compositionally biased region" description="Low complexity" evidence="12">
    <location>
        <begin position="150"/>
        <end position="166"/>
    </location>
</feature>
<dbReference type="Gene3D" id="3.30.710.10">
    <property type="entry name" value="Potassium Channel Kv1.1, Chain A"/>
    <property type="match status" value="1"/>
</dbReference>
<evidence type="ECO:0000259" key="14">
    <source>
        <dbReference type="SMART" id="SM00225"/>
    </source>
</evidence>
<organism evidence="15 16">
    <name type="scientific">Tigriopus californicus</name>
    <name type="common">Marine copepod</name>
    <dbReference type="NCBI Taxonomy" id="6832"/>
    <lineage>
        <taxon>Eukaryota</taxon>
        <taxon>Metazoa</taxon>
        <taxon>Ecdysozoa</taxon>
        <taxon>Arthropoda</taxon>
        <taxon>Crustacea</taxon>
        <taxon>Multicrustacea</taxon>
        <taxon>Hexanauplia</taxon>
        <taxon>Copepoda</taxon>
        <taxon>Harpacticoida</taxon>
        <taxon>Harpacticidae</taxon>
        <taxon>Tigriopus</taxon>
    </lineage>
</organism>
<dbReference type="FunFam" id="1.10.287.70:FF:000002">
    <property type="entry name" value="Potassium voltage-gated channel subfamily a member"/>
    <property type="match status" value="1"/>
</dbReference>
<dbReference type="Gene3D" id="1.10.287.70">
    <property type="match status" value="1"/>
</dbReference>
<evidence type="ECO:0000256" key="5">
    <source>
        <dbReference type="ARBA" id="ARBA00022826"/>
    </source>
</evidence>
<gene>
    <name evidence="15" type="ORF">TCAL_11364</name>
</gene>
<dbReference type="GO" id="GO:0051260">
    <property type="term" value="P:protein homooligomerization"/>
    <property type="evidence" value="ECO:0007669"/>
    <property type="project" value="InterPro"/>
</dbReference>
<keyword evidence="8 13" id="KW-1133">Transmembrane helix</keyword>
<dbReference type="InterPro" id="IPR028325">
    <property type="entry name" value="VG_K_chnl"/>
</dbReference>
<feature type="transmembrane region" description="Helical" evidence="13">
    <location>
        <begin position="546"/>
        <end position="567"/>
    </location>
</feature>
<evidence type="ECO:0000256" key="11">
    <source>
        <dbReference type="ARBA" id="ARBA00023303"/>
    </source>
</evidence>
<dbReference type="PANTHER" id="PTHR11537">
    <property type="entry name" value="VOLTAGE-GATED POTASSIUM CHANNEL"/>
    <property type="match status" value="1"/>
</dbReference>
<protein>
    <recommendedName>
        <fullName evidence="14">BTB domain-containing protein</fullName>
    </recommendedName>
</protein>
<dbReference type="EMBL" id="VCGU01000002">
    <property type="protein sequence ID" value="TRY79987.1"/>
    <property type="molecule type" value="Genomic_DNA"/>
</dbReference>
<dbReference type="PRINTS" id="PR01494">
    <property type="entry name" value="KV9CHANNEL"/>
</dbReference>
<evidence type="ECO:0000256" key="3">
    <source>
        <dbReference type="ARBA" id="ARBA00022538"/>
    </source>
</evidence>
<dbReference type="SUPFAM" id="SSF81324">
    <property type="entry name" value="Voltage-gated potassium channels"/>
    <property type="match status" value="1"/>
</dbReference>